<dbReference type="PANTHER" id="PTHR34980">
    <property type="entry name" value="INNER MEMBRANE PROTEIN-RELATED-RELATED"/>
    <property type="match status" value="1"/>
</dbReference>
<keyword evidence="2" id="KW-0472">Membrane</keyword>
<reference evidence="3 4" key="1">
    <citation type="submission" date="2018-06" db="EMBL/GenBank/DDBJ databases">
        <title>Genomic Encyclopedia of Archaeal and Bacterial Type Strains, Phase II (KMG-II): from individual species to whole genera.</title>
        <authorList>
            <person name="Goeker M."/>
        </authorList>
    </citation>
    <scope>NUCLEOTIDE SEQUENCE [LARGE SCALE GENOMIC DNA]</scope>
    <source>
        <strain evidence="3 4">DSM 22011</strain>
    </source>
</reference>
<dbReference type="RefSeq" id="WP_111550180.1">
    <property type="nucleotide sequence ID" value="NZ_LIQE01000010.1"/>
</dbReference>
<feature type="transmembrane region" description="Helical" evidence="2">
    <location>
        <begin position="95"/>
        <end position="114"/>
    </location>
</feature>
<evidence type="ECO:0000313" key="4">
    <source>
        <dbReference type="Proteomes" id="UP000249165"/>
    </source>
</evidence>
<dbReference type="Pfam" id="PF05656">
    <property type="entry name" value="DUF805"/>
    <property type="match status" value="1"/>
</dbReference>
<evidence type="ECO:0000256" key="2">
    <source>
        <dbReference type="SAM" id="Phobius"/>
    </source>
</evidence>
<sequence length="195" mass="21877">MHGPIAAFESYLLGAFRFGGRAARSEYWWPNTVVFALMGVAAFADLKTVATSLSLTGRPTLNPLTYWSPIMMILTFVPSLSSMARRLHDSGRSAWWILVQWIPLVGPIVLLGMLTMPSRPEINEWGPPRDPWRGGPNRLDAQGRRAGKSRHVASPLDSYAVLLQRNAERSADETARRKQEVHDYFMRNISRSGTP</sequence>
<dbReference type="EMBL" id="QLMG01000011">
    <property type="protein sequence ID" value="RAK18805.1"/>
    <property type="molecule type" value="Genomic_DNA"/>
</dbReference>
<dbReference type="PANTHER" id="PTHR34980:SF2">
    <property type="entry name" value="INNER MEMBRANE PROTEIN YHAH-RELATED"/>
    <property type="match status" value="1"/>
</dbReference>
<gene>
    <name evidence="3" type="ORF">ATI53_101184</name>
</gene>
<dbReference type="Proteomes" id="UP000249165">
    <property type="component" value="Unassembled WGS sequence"/>
</dbReference>
<protein>
    <submittedName>
        <fullName evidence="3">Uncharacterized membrane protein YhaH (DUF805 family)</fullName>
    </submittedName>
</protein>
<name>A0A327YG48_9RHOB</name>
<feature type="region of interest" description="Disordered" evidence="1">
    <location>
        <begin position="122"/>
        <end position="152"/>
    </location>
</feature>
<feature type="transmembrane region" description="Helical" evidence="2">
    <location>
        <begin position="64"/>
        <end position="83"/>
    </location>
</feature>
<comment type="caution">
    <text evidence="3">The sequence shown here is derived from an EMBL/GenBank/DDBJ whole genome shotgun (WGS) entry which is preliminary data.</text>
</comment>
<keyword evidence="2" id="KW-0812">Transmembrane</keyword>
<dbReference type="AlphaFoldDB" id="A0A327YG48"/>
<keyword evidence="2" id="KW-1133">Transmembrane helix</keyword>
<dbReference type="OrthoDB" id="9812349at2"/>
<proteinExistence type="predicted"/>
<keyword evidence="4" id="KW-1185">Reference proteome</keyword>
<accession>A0A327YG48</accession>
<evidence type="ECO:0000313" key="3">
    <source>
        <dbReference type="EMBL" id="RAK18805.1"/>
    </source>
</evidence>
<dbReference type="GO" id="GO:0005886">
    <property type="term" value="C:plasma membrane"/>
    <property type="evidence" value="ECO:0007669"/>
    <property type="project" value="TreeGrafter"/>
</dbReference>
<dbReference type="InterPro" id="IPR008523">
    <property type="entry name" value="DUF805"/>
</dbReference>
<evidence type="ECO:0000256" key="1">
    <source>
        <dbReference type="SAM" id="MobiDB-lite"/>
    </source>
</evidence>
<organism evidence="3 4">
    <name type="scientific">Salipiger aestuarii</name>
    <dbReference type="NCBI Taxonomy" id="568098"/>
    <lineage>
        <taxon>Bacteria</taxon>
        <taxon>Pseudomonadati</taxon>
        <taxon>Pseudomonadota</taxon>
        <taxon>Alphaproteobacteria</taxon>
        <taxon>Rhodobacterales</taxon>
        <taxon>Roseobacteraceae</taxon>
        <taxon>Salipiger</taxon>
    </lineage>
</organism>
<feature type="transmembrane region" description="Helical" evidence="2">
    <location>
        <begin position="27"/>
        <end position="44"/>
    </location>
</feature>